<dbReference type="SUPFAM" id="SSF53448">
    <property type="entry name" value="Nucleotide-diphospho-sugar transferases"/>
    <property type="match status" value="1"/>
</dbReference>
<evidence type="ECO:0000256" key="6">
    <source>
        <dbReference type="ARBA" id="ARBA00023136"/>
    </source>
</evidence>
<gene>
    <name evidence="8" type="ORF">GWI33_007869</name>
</gene>
<evidence type="ECO:0000256" key="4">
    <source>
        <dbReference type="ARBA" id="ARBA00022679"/>
    </source>
</evidence>
<dbReference type="EMBL" id="JAACXV010000382">
    <property type="protein sequence ID" value="KAF7278923.1"/>
    <property type="molecule type" value="Genomic_DNA"/>
</dbReference>
<dbReference type="GO" id="GO:0016758">
    <property type="term" value="F:hexosyltransferase activity"/>
    <property type="evidence" value="ECO:0007669"/>
    <property type="project" value="TreeGrafter"/>
</dbReference>
<accession>A0A834MCP6</accession>
<comment type="caution">
    <text evidence="8">The sequence shown here is derived from an EMBL/GenBank/DDBJ whole genome shotgun (WGS) entry which is preliminary data.</text>
</comment>
<dbReference type="InterPro" id="IPR029044">
    <property type="entry name" value="Nucleotide-diphossugar_trans"/>
</dbReference>
<keyword evidence="4" id="KW-0808">Transferase</keyword>
<organism evidence="8 9">
    <name type="scientific">Rhynchophorus ferrugineus</name>
    <name type="common">Red palm weevil</name>
    <name type="synonym">Curculio ferrugineus</name>
    <dbReference type="NCBI Taxonomy" id="354439"/>
    <lineage>
        <taxon>Eukaryota</taxon>
        <taxon>Metazoa</taxon>
        <taxon>Ecdysozoa</taxon>
        <taxon>Arthropoda</taxon>
        <taxon>Hexapoda</taxon>
        <taxon>Insecta</taxon>
        <taxon>Pterygota</taxon>
        <taxon>Neoptera</taxon>
        <taxon>Endopterygota</taxon>
        <taxon>Coleoptera</taxon>
        <taxon>Polyphaga</taxon>
        <taxon>Cucujiformia</taxon>
        <taxon>Curculionidae</taxon>
        <taxon>Dryophthorinae</taxon>
        <taxon>Rhynchophorus</taxon>
    </lineage>
</organism>
<keyword evidence="5" id="KW-0333">Golgi apparatus</keyword>
<sequence length="331" mass="38533">MNTLELYKQYYKFVNNNDEFVCYSINTNERLPEIGEAYVVKDTSIFFLETSCNSYINAQLTVSPRQACAVESAALMNPKRMVYLLFASPGLFYNSTQSDRLLQALISYPNIKLLYINMDKYADNTPVEKLWKSKEILKGEYPLSHTSDLLRYITLWKYGGIYMDLDTMTIKNLNSLPTNFAGVQDEYTVASGVLGFSSKGDGHQYINSCLYELADHYDGHSWAENGPKIITGLTNRLCESYLVKDYVGKTCKDFYIFSSSAFYPIYYTYFDSYFNPNHMDYVKNVTSNSYILHMWNKLSMDKKIYLYENVPYLYFAKRYCPRTVKNIDSYF</sequence>
<evidence type="ECO:0000256" key="1">
    <source>
        <dbReference type="ARBA" id="ARBA00004323"/>
    </source>
</evidence>
<feature type="domain" description="Alpha 1,4-glycosyltransferase" evidence="7">
    <location>
        <begin position="200"/>
        <end position="326"/>
    </location>
</feature>
<evidence type="ECO:0000259" key="7">
    <source>
        <dbReference type="Pfam" id="PF04572"/>
    </source>
</evidence>
<evidence type="ECO:0000256" key="3">
    <source>
        <dbReference type="ARBA" id="ARBA00022676"/>
    </source>
</evidence>
<evidence type="ECO:0000256" key="5">
    <source>
        <dbReference type="ARBA" id="ARBA00023034"/>
    </source>
</evidence>
<dbReference type="InterPro" id="IPR051981">
    <property type="entry name" value="Glycosyltransf_32"/>
</dbReference>
<evidence type="ECO:0000313" key="9">
    <source>
        <dbReference type="Proteomes" id="UP000625711"/>
    </source>
</evidence>
<reference evidence="8" key="1">
    <citation type="submission" date="2020-08" db="EMBL/GenBank/DDBJ databases">
        <title>Genome sequencing and assembly of the red palm weevil Rhynchophorus ferrugineus.</title>
        <authorList>
            <person name="Dias G.B."/>
            <person name="Bergman C.M."/>
            <person name="Manee M."/>
        </authorList>
    </citation>
    <scope>NUCLEOTIDE SEQUENCE</scope>
    <source>
        <strain evidence="8">AA-2017</strain>
        <tissue evidence="8">Whole larva</tissue>
    </source>
</reference>
<dbReference type="InterPro" id="IPR007652">
    <property type="entry name" value="A1-4-GlycosylTfrase_dom"/>
</dbReference>
<comment type="similarity">
    <text evidence="2">Belongs to the glycosyltransferase 32 family.</text>
</comment>
<proteinExistence type="inferred from homology"/>
<keyword evidence="6" id="KW-0472">Membrane</keyword>
<dbReference type="Proteomes" id="UP000625711">
    <property type="component" value="Unassembled WGS sequence"/>
</dbReference>
<evidence type="ECO:0000313" key="8">
    <source>
        <dbReference type="EMBL" id="KAF7278923.1"/>
    </source>
</evidence>
<dbReference type="OrthoDB" id="409543at2759"/>
<evidence type="ECO:0000256" key="2">
    <source>
        <dbReference type="ARBA" id="ARBA00009003"/>
    </source>
</evidence>
<keyword evidence="9" id="KW-1185">Reference proteome</keyword>
<name>A0A834MCP6_RHYFE</name>
<protein>
    <recommendedName>
        <fullName evidence="7">Alpha 1,4-glycosyltransferase domain-containing protein</fullName>
    </recommendedName>
</protein>
<dbReference type="GO" id="GO:0000139">
    <property type="term" value="C:Golgi membrane"/>
    <property type="evidence" value="ECO:0007669"/>
    <property type="project" value="UniProtKB-SubCell"/>
</dbReference>
<dbReference type="Pfam" id="PF04488">
    <property type="entry name" value="Gly_transf_sug"/>
    <property type="match status" value="1"/>
</dbReference>
<dbReference type="PANTHER" id="PTHR12042">
    <property type="entry name" value="LACTOSYLCERAMIDE 4-ALPHA-GALACTOSYLTRANSFERASE ALPHA- 1,4-GALACTOSYLTRANSFERASE"/>
    <property type="match status" value="1"/>
</dbReference>
<dbReference type="GO" id="GO:0006688">
    <property type="term" value="P:glycosphingolipid biosynthetic process"/>
    <property type="evidence" value="ECO:0007669"/>
    <property type="project" value="TreeGrafter"/>
</dbReference>
<keyword evidence="3" id="KW-0328">Glycosyltransferase</keyword>
<dbReference type="Gene3D" id="3.90.550.20">
    <property type="match status" value="1"/>
</dbReference>
<dbReference type="AlphaFoldDB" id="A0A834MCP6"/>
<comment type="subcellular location">
    <subcellularLocation>
        <location evidence="1">Golgi apparatus membrane</location>
        <topology evidence="1">Single-pass type II membrane protein</topology>
    </subcellularLocation>
</comment>
<dbReference type="Pfam" id="PF04572">
    <property type="entry name" value="Gb3_synth"/>
    <property type="match status" value="1"/>
</dbReference>
<dbReference type="PANTHER" id="PTHR12042:SF21">
    <property type="entry name" value="ALPHA1,4-GALACTOSYLTRANSFERASE 1-RELATED"/>
    <property type="match status" value="1"/>
</dbReference>
<dbReference type="InterPro" id="IPR007577">
    <property type="entry name" value="GlycoTrfase_DXD_sugar-bd_CS"/>
</dbReference>